<protein>
    <submittedName>
        <fullName evidence="2">Uncharacterized protein</fullName>
    </submittedName>
</protein>
<evidence type="ECO:0000313" key="2">
    <source>
        <dbReference type="EMBL" id="VDN17366.1"/>
    </source>
</evidence>
<dbReference type="OrthoDB" id="295078at2759"/>
<reference evidence="2 3" key="1">
    <citation type="submission" date="2018-11" db="EMBL/GenBank/DDBJ databases">
        <authorList>
            <consortium name="Pathogen Informatics"/>
        </authorList>
    </citation>
    <scope>NUCLEOTIDE SEQUENCE [LARGE SCALE GENOMIC DNA]</scope>
</reference>
<evidence type="ECO:0000256" key="1">
    <source>
        <dbReference type="SAM" id="MobiDB-lite"/>
    </source>
</evidence>
<name>A0A3P7PGY2_DIBLA</name>
<organism evidence="2 3">
    <name type="scientific">Dibothriocephalus latus</name>
    <name type="common">Fish tapeworm</name>
    <name type="synonym">Diphyllobothrium latum</name>
    <dbReference type="NCBI Taxonomy" id="60516"/>
    <lineage>
        <taxon>Eukaryota</taxon>
        <taxon>Metazoa</taxon>
        <taxon>Spiralia</taxon>
        <taxon>Lophotrochozoa</taxon>
        <taxon>Platyhelminthes</taxon>
        <taxon>Cestoda</taxon>
        <taxon>Eucestoda</taxon>
        <taxon>Diphyllobothriidea</taxon>
        <taxon>Diphyllobothriidae</taxon>
        <taxon>Dibothriocephalus</taxon>
    </lineage>
</organism>
<feature type="region of interest" description="Disordered" evidence="1">
    <location>
        <begin position="31"/>
        <end position="104"/>
    </location>
</feature>
<keyword evidence="3" id="KW-1185">Reference proteome</keyword>
<gene>
    <name evidence="2" type="ORF">DILT_LOCUS12911</name>
</gene>
<feature type="compositionally biased region" description="Polar residues" evidence="1">
    <location>
        <begin position="91"/>
        <end position="101"/>
    </location>
</feature>
<proteinExistence type="predicted"/>
<accession>A0A3P7PGY2</accession>
<sequence length="142" mass="15446">MNSQLAEIKQRYGELECLHDAEYTSNALRDLGRNPMVPAGASAHLSAPCDSACSSVAPTPEVRRASEPQRTKSDPDTPRAVRRTSEARTDPSFSGRLSSTWKDLPPAIMTDSIGPLEDICLLPDDPMITSIYLKCSNVAEMP</sequence>
<feature type="compositionally biased region" description="Basic and acidic residues" evidence="1">
    <location>
        <begin position="61"/>
        <end position="89"/>
    </location>
</feature>
<dbReference type="AlphaFoldDB" id="A0A3P7PGY2"/>
<dbReference type="Proteomes" id="UP000281553">
    <property type="component" value="Unassembled WGS sequence"/>
</dbReference>
<dbReference type="EMBL" id="UYRU01068132">
    <property type="protein sequence ID" value="VDN17366.1"/>
    <property type="molecule type" value="Genomic_DNA"/>
</dbReference>
<evidence type="ECO:0000313" key="3">
    <source>
        <dbReference type="Proteomes" id="UP000281553"/>
    </source>
</evidence>